<dbReference type="Proteomes" id="UP000183605">
    <property type="component" value="Unassembled WGS sequence"/>
</dbReference>
<dbReference type="NCBIfam" id="TIGR00663">
    <property type="entry name" value="dnan"/>
    <property type="match status" value="1"/>
</dbReference>
<evidence type="ECO:0000313" key="13">
    <source>
        <dbReference type="EMBL" id="OIP03362.1"/>
    </source>
</evidence>
<dbReference type="CDD" id="cd00140">
    <property type="entry name" value="beta_clamp"/>
    <property type="match status" value="1"/>
</dbReference>
<keyword evidence="8" id="KW-0238">DNA-binding</keyword>
<dbReference type="Pfam" id="PF00712">
    <property type="entry name" value="DNA_pol3_beta"/>
    <property type="match status" value="1"/>
</dbReference>
<feature type="domain" description="DNA polymerase III beta sliding clamp central" evidence="11">
    <location>
        <begin position="132"/>
        <end position="251"/>
    </location>
</feature>
<evidence type="ECO:0000256" key="7">
    <source>
        <dbReference type="ARBA" id="ARBA00022932"/>
    </source>
</evidence>
<sequence length="376" mass="40876">MKISLLQENLAKGLGLVSRVVANKAQLPVLSNVLLSIDKGKLRLSATNLETGMNLWLGGKTEGEGKLTVPAKIFNEVVSSLPQETVVLEKEGEGLRISCGKFKSKINGIAAEEFPLMPSLRDGKTIKETFSLDREAVEKGLGQVAMAAATDESRPIFTGVKMELDEKKLRLAATDGYRLSVKTVTNLKGLKKQKSLVVPARALMELVRAITATETEAKEVVLAATEEERQLIMAYGDVEVVTRILEGEFPDFDKIIPTSHTTAIVLDAEELLQAVRAAAVFAKDSANIVRFKVSDKGLLISANAPQVGENEVELSGKKTGEDAEIAFNSRYLLEMLNVIEVKELRLEMSGPLSPGVFKPKEDNGLIHIIMPVRVQA</sequence>
<evidence type="ECO:0000256" key="2">
    <source>
        <dbReference type="ARBA" id="ARBA00010752"/>
    </source>
</evidence>
<dbReference type="Gene3D" id="3.10.150.10">
    <property type="entry name" value="DNA Polymerase III, subunit A, domain 2"/>
    <property type="match status" value="1"/>
</dbReference>
<dbReference type="AlphaFoldDB" id="A0A1J5B5U9"/>
<evidence type="ECO:0000259" key="11">
    <source>
        <dbReference type="Pfam" id="PF02767"/>
    </source>
</evidence>
<evidence type="ECO:0000256" key="8">
    <source>
        <dbReference type="ARBA" id="ARBA00023125"/>
    </source>
</evidence>
<comment type="similarity">
    <text evidence="2 9">Belongs to the beta sliding clamp family.</text>
</comment>
<evidence type="ECO:0000313" key="14">
    <source>
        <dbReference type="Proteomes" id="UP000183605"/>
    </source>
</evidence>
<evidence type="ECO:0000256" key="1">
    <source>
        <dbReference type="ARBA" id="ARBA00004496"/>
    </source>
</evidence>
<dbReference type="InterPro" id="IPR022635">
    <property type="entry name" value="DNA_polIII_beta_C"/>
</dbReference>
<comment type="caution">
    <text evidence="13">The sequence shown here is derived from an EMBL/GenBank/DDBJ whole genome shotgun (WGS) entry which is preliminary data.</text>
</comment>
<comment type="subunit">
    <text evidence="9">Forms a ring-shaped head-to-tail homodimer around DNA.</text>
</comment>
<dbReference type="Gene3D" id="3.70.10.10">
    <property type="match status" value="1"/>
</dbReference>
<keyword evidence="4 9" id="KW-0808">Transferase</keyword>
<dbReference type="Pfam" id="PF02767">
    <property type="entry name" value="DNA_pol3_beta_2"/>
    <property type="match status" value="1"/>
</dbReference>
<organism evidence="13 14">
    <name type="scientific">Candidatus Beckwithbacteria bacterium CG2_30_44_31</name>
    <dbReference type="NCBI Taxonomy" id="1805035"/>
    <lineage>
        <taxon>Bacteria</taxon>
        <taxon>Candidatus Beckwithiibacteriota</taxon>
    </lineage>
</organism>
<dbReference type="GO" id="GO:0003887">
    <property type="term" value="F:DNA-directed DNA polymerase activity"/>
    <property type="evidence" value="ECO:0007669"/>
    <property type="project" value="UniProtKB-UniRule"/>
</dbReference>
<feature type="domain" description="DNA polymerase III beta sliding clamp N-terminal" evidence="10">
    <location>
        <begin position="1"/>
        <end position="118"/>
    </location>
</feature>
<keyword evidence="7 9" id="KW-0239">DNA-directed DNA polymerase</keyword>
<comment type="subcellular location">
    <subcellularLocation>
        <location evidence="1 9">Cytoplasm</location>
    </subcellularLocation>
</comment>
<evidence type="ECO:0000259" key="10">
    <source>
        <dbReference type="Pfam" id="PF00712"/>
    </source>
</evidence>
<dbReference type="GO" id="GO:0005737">
    <property type="term" value="C:cytoplasm"/>
    <property type="evidence" value="ECO:0007669"/>
    <property type="project" value="UniProtKB-SubCell"/>
</dbReference>
<dbReference type="PANTHER" id="PTHR30478">
    <property type="entry name" value="DNA POLYMERASE III SUBUNIT BETA"/>
    <property type="match status" value="1"/>
</dbReference>
<evidence type="ECO:0000256" key="3">
    <source>
        <dbReference type="ARBA" id="ARBA00022490"/>
    </source>
</evidence>
<dbReference type="InterPro" id="IPR022637">
    <property type="entry name" value="DNA_polIII_beta_cen"/>
</dbReference>
<reference evidence="13 14" key="1">
    <citation type="journal article" date="2016" name="Environ. Microbiol.">
        <title>Genomic resolution of a cold subsurface aquifer community provides metabolic insights for novel microbes adapted to high CO concentrations.</title>
        <authorList>
            <person name="Probst A.J."/>
            <person name="Castelle C.J."/>
            <person name="Singh A."/>
            <person name="Brown C.T."/>
            <person name="Anantharaman K."/>
            <person name="Sharon I."/>
            <person name="Hug L.A."/>
            <person name="Burstein D."/>
            <person name="Emerson J.B."/>
            <person name="Thomas B.C."/>
            <person name="Banfield J.F."/>
        </authorList>
    </citation>
    <scope>NUCLEOTIDE SEQUENCE [LARGE SCALE GENOMIC DNA]</scope>
    <source>
        <strain evidence="13">CG2_30_44_31</strain>
    </source>
</reference>
<accession>A0A1J5B5U9</accession>
<keyword evidence="3 9" id="KW-0963">Cytoplasm</keyword>
<evidence type="ECO:0000256" key="5">
    <source>
        <dbReference type="ARBA" id="ARBA00022695"/>
    </source>
</evidence>
<keyword evidence="5 9" id="KW-0548">Nucleotidyltransferase</keyword>
<dbReference type="PIRSF" id="PIRSF000804">
    <property type="entry name" value="DNA_pol_III_b"/>
    <property type="match status" value="1"/>
</dbReference>
<evidence type="ECO:0000256" key="9">
    <source>
        <dbReference type="PIRNR" id="PIRNR000804"/>
    </source>
</evidence>
<dbReference type="GO" id="GO:0008408">
    <property type="term" value="F:3'-5' exonuclease activity"/>
    <property type="evidence" value="ECO:0007669"/>
    <property type="project" value="InterPro"/>
</dbReference>
<dbReference type="GO" id="GO:0003677">
    <property type="term" value="F:DNA binding"/>
    <property type="evidence" value="ECO:0007669"/>
    <property type="project" value="UniProtKB-UniRule"/>
</dbReference>
<dbReference type="GO" id="GO:0006271">
    <property type="term" value="P:DNA strand elongation involved in DNA replication"/>
    <property type="evidence" value="ECO:0007669"/>
    <property type="project" value="TreeGrafter"/>
</dbReference>
<name>A0A1J5B5U9_9BACT</name>
<dbReference type="PANTHER" id="PTHR30478:SF0">
    <property type="entry name" value="BETA SLIDING CLAMP"/>
    <property type="match status" value="1"/>
</dbReference>
<feature type="domain" description="DNA polymerase III beta sliding clamp C-terminal" evidence="12">
    <location>
        <begin position="254"/>
        <end position="373"/>
    </location>
</feature>
<dbReference type="InterPro" id="IPR001001">
    <property type="entry name" value="DNA_polIII_beta"/>
</dbReference>
<dbReference type="InterPro" id="IPR046938">
    <property type="entry name" value="DNA_clamp_sf"/>
</dbReference>
<dbReference type="InterPro" id="IPR022634">
    <property type="entry name" value="DNA_polIII_beta_N"/>
</dbReference>
<protein>
    <recommendedName>
        <fullName evidence="9">Beta sliding clamp</fullName>
    </recommendedName>
</protein>
<keyword evidence="6 9" id="KW-0235">DNA replication</keyword>
<comment type="function">
    <text evidence="9">Confers DNA tethering and processivity to DNA polymerases and other proteins. Acts as a clamp, forming a ring around DNA (a reaction catalyzed by the clamp-loading complex) which diffuses in an ATP-independent manner freely and bidirectionally along dsDNA. Initially characterized for its ability to contact the catalytic subunit of DNA polymerase III (Pol III), a complex, multichain enzyme responsible for most of the replicative synthesis in bacteria; Pol III exhibits 3'-5' exonuclease proofreading activity. The beta chain is required for initiation of replication as well as for processivity of DNA replication.</text>
</comment>
<dbReference type="SUPFAM" id="SSF55979">
    <property type="entry name" value="DNA clamp"/>
    <property type="match status" value="3"/>
</dbReference>
<dbReference type="SMART" id="SM00480">
    <property type="entry name" value="POL3Bc"/>
    <property type="match status" value="1"/>
</dbReference>
<evidence type="ECO:0000256" key="6">
    <source>
        <dbReference type="ARBA" id="ARBA00022705"/>
    </source>
</evidence>
<dbReference type="EMBL" id="MNXQ01000041">
    <property type="protein sequence ID" value="OIP03362.1"/>
    <property type="molecule type" value="Genomic_DNA"/>
</dbReference>
<gene>
    <name evidence="13" type="ORF">AUK18_02215</name>
</gene>
<evidence type="ECO:0000259" key="12">
    <source>
        <dbReference type="Pfam" id="PF02768"/>
    </source>
</evidence>
<dbReference type="GO" id="GO:0009360">
    <property type="term" value="C:DNA polymerase III complex"/>
    <property type="evidence" value="ECO:0007669"/>
    <property type="project" value="InterPro"/>
</dbReference>
<proteinExistence type="inferred from homology"/>
<evidence type="ECO:0000256" key="4">
    <source>
        <dbReference type="ARBA" id="ARBA00022679"/>
    </source>
</evidence>
<dbReference type="Pfam" id="PF02768">
    <property type="entry name" value="DNA_pol3_beta_3"/>
    <property type="match status" value="1"/>
</dbReference>